<evidence type="ECO:0000256" key="1">
    <source>
        <dbReference type="SAM" id="SignalP"/>
    </source>
</evidence>
<feature type="signal peptide" evidence="1">
    <location>
        <begin position="1"/>
        <end position="28"/>
    </location>
</feature>
<comment type="caution">
    <text evidence="3">The sequence shown here is derived from an EMBL/GenBank/DDBJ whole genome shotgun (WGS) entry which is preliminary data.</text>
</comment>
<dbReference type="RefSeq" id="WP_140011554.1">
    <property type="nucleotide sequence ID" value="NZ_JBHMDG010000009.1"/>
</dbReference>
<reference evidence="3 4" key="1">
    <citation type="submission" date="2024-09" db="EMBL/GenBank/DDBJ databases">
        <authorList>
            <person name="Sun Q."/>
            <person name="Mori K."/>
        </authorList>
    </citation>
    <scope>NUCLEOTIDE SEQUENCE [LARGE SCALE GENOMIC DNA]</scope>
    <source>
        <strain evidence="3 4">JCM 9626</strain>
    </source>
</reference>
<evidence type="ECO:0000313" key="4">
    <source>
        <dbReference type="Proteomes" id="UP001589750"/>
    </source>
</evidence>
<keyword evidence="4" id="KW-1185">Reference proteome</keyword>
<protein>
    <recommendedName>
        <fullName evidence="2">ARB-07466-like C-terminal domain-containing protein</fullName>
    </recommendedName>
</protein>
<evidence type="ECO:0000313" key="3">
    <source>
        <dbReference type="EMBL" id="MFB9312846.1"/>
    </source>
</evidence>
<name>A0ABV5K871_9ACTN</name>
<dbReference type="InterPro" id="IPR058593">
    <property type="entry name" value="ARB_07466-like_C"/>
</dbReference>
<feature type="domain" description="ARB-07466-like C-terminal" evidence="2">
    <location>
        <begin position="55"/>
        <end position="155"/>
    </location>
</feature>
<dbReference type="Pfam" id="PF26571">
    <property type="entry name" value="VldE"/>
    <property type="match status" value="1"/>
</dbReference>
<dbReference type="Proteomes" id="UP001589750">
    <property type="component" value="Unassembled WGS sequence"/>
</dbReference>
<evidence type="ECO:0000259" key="2">
    <source>
        <dbReference type="Pfam" id="PF26571"/>
    </source>
</evidence>
<feature type="chain" id="PRO_5046279141" description="ARB-07466-like C-terminal domain-containing protein" evidence="1">
    <location>
        <begin position="29"/>
        <end position="201"/>
    </location>
</feature>
<organism evidence="3 4">
    <name type="scientific">Nocardioides plantarum</name>
    <dbReference type="NCBI Taxonomy" id="29299"/>
    <lineage>
        <taxon>Bacteria</taxon>
        <taxon>Bacillati</taxon>
        <taxon>Actinomycetota</taxon>
        <taxon>Actinomycetes</taxon>
        <taxon>Propionibacteriales</taxon>
        <taxon>Nocardioidaceae</taxon>
        <taxon>Nocardioides</taxon>
    </lineage>
</organism>
<dbReference type="EMBL" id="JBHMDG010000009">
    <property type="protein sequence ID" value="MFB9312846.1"/>
    <property type="molecule type" value="Genomic_DNA"/>
</dbReference>
<accession>A0ABV5K871</accession>
<proteinExistence type="predicted"/>
<sequence>MTRSPRPVEVLVALLAAALLLSIAPAHALVHAGAKVSLPLEDLARYEEPGDCTPTVKPGTRVLSSWLVQHYASRTTMTRACEWGEHVTSEHQEGRAIDWFSDAATSKGMRASRRLIDGLVAPDRWGNVAVRARRMGIMYIIWNDHIYSAWNGFRPGPYLHSGCKTLTKCSKTLRHRDHVHISLTRAAARGKTSWFDGRLEK</sequence>
<keyword evidence="1" id="KW-0732">Signal</keyword>
<gene>
    <name evidence="3" type="ORF">ACFFRI_07300</name>
</gene>